<protein>
    <submittedName>
        <fullName evidence="2">Uncharacterized protein</fullName>
    </submittedName>
</protein>
<feature type="transmembrane region" description="Helical" evidence="1">
    <location>
        <begin position="209"/>
        <end position="228"/>
    </location>
</feature>
<dbReference type="AlphaFoldDB" id="A0A1M6RD04"/>
<feature type="transmembrane region" description="Helical" evidence="1">
    <location>
        <begin position="16"/>
        <end position="33"/>
    </location>
</feature>
<feature type="transmembrane region" description="Helical" evidence="1">
    <location>
        <begin position="72"/>
        <end position="105"/>
    </location>
</feature>
<feature type="transmembrane region" description="Helical" evidence="1">
    <location>
        <begin position="156"/>
        <end position="176"/>
    </location>
</feature>
<dbReference type="Proteomes" id="UP000184130">
    <property type="component" value="Unassembled WGS sequence"/>
</dbReference>
<evidence type="ECO:0000256" key="1">
    <source>
        <dbReference type="SAM" id="Phobius"/>
    </source>
</evidence>
<feature type="transmembrane region" description="Helical" evidence="1">
    <location>
        <begin position="264"/>
        <end position="284"/>
    </location>
</feature>
<name>A0A1M6RD04_XYLRU</name>
<feature type="transmembrane region" description="Helical" evidence="1">
    <location>
        <begin position="291"/>
        <end position="310"/>
    </location>
</feature>
<evidence type="ECO:0000313" key="3">
    <source>
        <dbReference type="Proteomes" id="UP000184130"/>
    </source>
</evidence>
<feature type="transmembrane region" description="Helical" evidence="1">
    <location>
        <begin position="240"/>
        <end position="258"/>
    </location>
</feature>
<feature type="transmembrane region" description="Helical" evidence="1">
    <location>
        <begin position="39"/>
        <end position="60"/>
    </location>
</feature>
<organism evidence="2 3">
    <name type="scientific">Xylanibacter ruminicola</name>
    <name type="common">Prevotella ruminicola</name>
    <dbReference type="NCBI Taxonomy" id="839"/>
    <lineage>
        <taxon>Bacteria</taxon>
        <taxon>Pseudomonadati</taxon>
        <taxon>Bacteroidota</taxon>
        <taxon>Bacteroidia</taxon>
        <taxon>Bacteroidales</taxon>
        <taxon>Prevotellaceae</taxon>
        <taxon>Xylanibacter</taxon>
    </lineage>
</organism>
<accession>A0A1M6RD04</accession>
<keyword evidence="1" id="KW-1133">Transmembrane helix</keyword>
<dbReference type="EMBL" id="FRBD01000001">
    <property type="protein sequence ID" value="SHK30341.1"/>
    <property type="molecule type" value="Genomic_DNA"/>
</dbReference>
<reference evidence="2 3" key="1">
    <citation type="submission" date="2016-11" db="EMBL/GenBank/DDBJ databases">
        <authorList>
            <person name="Jaros S."/>
            <person name="Januszkiewicz K."/>
            <person name="Wedrychowicz H."/>
        </authorList>
    </citation>
    <scope>NUCLEOTIDE SEQUENCE [LARGE SCALE GENOMIC DNA]</scope>
    <source>
        <strain evidence="2 3">KHT3</strain>
    </source>
</reference>
<keyword evidence="1" id="KW-0472">Membrane</keyword>
<feature type="transmembrane region" description="Helical" evidence="1">
    <location>
        <begin position="117"/>
        <end position="144"/>
    </location>
</feature>
<evidence type="ECO:0000313" key="2">
    <source>
        <dbReference type="EMBL" id="SHK30341.1"/>
    </source>
</evidence>
<dbReference type="RefSeq" id="WP_073203940.1">
    <property type="nucleotide sequence ID" value="NZ_FRBD01000001.1"/>
</dbReference>
<sequence>MSKKHTQNIIAESRHTLPITMIYGIGIWLLAGLVNNGWWMQFVCFAASVYAMIHLNNANLMIRIYSRSVSAAYILLTCAAVWLFPSIHGAVIQLGTILVLALLFSCYQNKETQGRTFYMFAIMSIISMLEPHYLLYIPIIWLLMAITMYSMCFRNFIASIIGLITPYWLYAGWQLLNNPEDPSKALDIFSRFSEMPWSTYYQAITEPQILYFVLLVVLFMIGAVHFWITSYMDKIRVRQIYTSLILLTLYTILLLALQPHMFDVLIYMMTIAISPIIAHFVSLTHTRMSNILFMVMMVVIVLLTGMNLWIS</sequence>
<gene>
    <name evidence="2" type="ORF">SAMN05216463_101207</name>
</gene>
<proteinExistence type="predicted"/>
<dbReference type="OrthoDB" id="1116060at2"/>
<keyword evidence="1" id="KW-0812">Transmembrane</keyword>